<dbReference type="PANTHER" id="PTHR30146:SF109">
    <property type="entry name" value="HTH-TYPE TRANSCRIPTIONAL REGULATOR GALS"/>
    <property type="match status" value="1"/>
</dbReference>
<name>A0A1G7AR37_9ACTN</name>
<dbReference type="Gene3D" id="1.10.260.40">
    <property type="entry name" value="lambda repressor-like DNA-binding domains"/>
    <property type="match status" value="1"/>
</dbReference>
<dbReference type="InterPro" id="IPR028082">
    <property type="entry name" value="Peripla_BP_I"/>
</dbReference>
<evidence type="ECO:0000256" key="1">
    <source>
        <dbReference type="ARBA" id="ARBA00023015"/>
    </source>
</evidence>
<evidence type="ECO:0000256" key="3">
    <source>
        <dbReference type="ARBA" id="ARBA00023163"/>
    </source>
</evidence>
<keyword evidence="1" id="KW-0805">Transcription regulation</keyword>
<evidence type="ECO:0000259" key="4">
    <source>
        <dbReference type="PROSITE" id="PS50932"/>
    </source>
</evidence>
<keyword evidence="3" id="KW-0804">Transcription</keyword>
<dbReference type="STRING" id="58114.SAMN05216270_114100"/>
<reference evidence="6" key="1">
    <citation type="submission" date="2016-10" db="EMBL/GenBank/DDBJ databases">
        <authorList>
            <person name="Varghese N."/>
            <person name="Submissions S."/>
        </authorList>
    </citation>
    <scope>NUCLEOTIDE SEQUENCE [LARGE SCALE GENOMIC DNA]</scope>
    <source>
        <strain evidence="6">CGMCC 4.3516</strain>
    </source>
</reference>
<dbReference type="CDD" id="cd01392">
    <property type="entry name" value="HTH_LacI"/>
    <property type="match status" value="1"/>
</dbReference>
<dbReference type="Proteomes" id="UP000198949">
    <property type="component" value="Unassembled WGS sequence"/>
</dbReference>
<organism evidence="5 6">
    <name type="scientific">Glycomyces harbinensis</name>
    <dbReference type="NCBI Taxonomy" id="58114"/>
    <lineage>
        <taxon>Bacteria</taxon>
        <taxon>Bacillati</taxon>
        <taxon>Actinomycetota</taxon>
        <taxon>Actinomycetes</taxon>
        <taxon>Glycomycetales</taxon>
        <taxon>Glycomycetaceae</taxon>
        <taxon>Glycomyces</taxon>
    </lineage>
</organism>
<dbReference type="SUPFAM" id="SSF53822">
    <property type="entry name" value="Periplasmic binding protein-like I"/>
    <property type="match status" value="1"/>
</dbReference>
<proteinExistence type="predicted"/>
<dbReference type="GO" id="GO:0003700">
    <property type="term" value="F:DNA-binding transcription factor activity"/>
    <property type="evidence" value="ECO:0007669"/>
    <property type="project" value="TreeGrafter"/>
</dbReference>
<dbReference type="PANTHER" id="PTHR30146">
    <property type="entry name" value="LACI-RELATED TRANSCRIPTIONAL REPRESSOR"/>
    <property type="match status" value="1"/>
</dbReference>
<dbReference type="EMBL" id="FNAD01000014">
    <property type="protein sequence ID" value="SDE17273.1"/>
    <property type="molecule type" value="Genomic_DNA"/>
</dbReference>
<keyword evidence="2 5" id="KW-0238">DNA-binding</keyword>
<dbReference type="PROSITE" id="PS50932">
    <property type="entry name" value="HTH_LACI_2"/>
    <property type="match status" value="1"/>
</dbReference>
<dbReference type="SUPFAM" id="SSF47413">
    <property type="entry name" value="lambda repressor-like DNA-binding domains"/>
    <property type="match status" value="1"/>
</dbReference>
<keyword evidence="6" id="KW-1185">Reference proteome</keyword>
<dbReference type="OrthoDB" id="2854648at2"/>
<dbReference type="AlphaFoldDB" id="A0A1G7AR37"/>
<dbReference type="GO" id="GO:0000976">
    <property type="term" value="F:transcription cis-regulatory region binding"/>
    <property type="evidence" value="ECO:0007669"/>
    <property type="project" value="TreeGrafter"/>
</dbReference>
<evidence type="ECO:0000313" key="6">
    <source>
        <dbReference type="Proteomes" id="UP000198949"/>
    </source>
</evidence>
<dbReference type="InterPro" id="IPR000843">
    <property type="entry name" value="HTH_LacI"/>
</dbReference>
<dbReference type="Gene3D" id="3.40.50.2300">
    <property type="match status" value="2"/>
</dbReference>
<dbReference type="CDD" id="cd06267">
    <property type="entry name" value="PBP1_LacI_sugar_binding-like"/>
    <property type="match status" value="1"/>
</dbReference>
<evidence type="ECO:0000313" key="5">
    <source>
        <dbReference type="EMBL" id="SDE17273.1"/>
    </source>
</evidence>
<sequence length="332" mass="35140">MARARVTLADIAARVGVSPKTVSNVVNDSGWVGAEVREKVLVAIEELGYRPNLAARQLRRGSSGVLALALPTLAEPYFAELASVFVDVAHDRNLTVLVSQTGGDRAREVEALDGVRLPAIDGLIMSPLGLEAVDVQERRRDISLVLVGEHGERVAGDGEHHVGIDNVAAAAAATAELIAQGCRRIATIGVQDEGPTETSRDRFDGYALALRQAGLPLDEALTGHVHEFNRAEGAVAVQRLVESGAEFDGLLCFNDSLALGALYALGVRGLSVPEQVRVMGFDDIADGRYSMPPFSTVAPGREALANRVLDIIAAPDATAPGHHEVPFSLVLR</sequence>
<dbReference type="PROSITE" id="PS00356">
    <property type="entry name" value="HTH_LACI_1"/>
    <property type="match status" value="1"/>
</dbReference>
<dbReference type="Pfam" id="PF00356">
    <property type="entry name" value="LacI"/>
    <property type="match status" value="1"/>
</dbReference>
<gene>
    <name evidence="5" type="ORF">SAMN05216270_114100</name>
</gene>
<feature type="domain" description="HTH lacI-type" evidence="4">
    <location>
        <begin position="6"/>
        <end position="60"/>
    </location>
</feature>
<dbReference type="InterPro" id="IPR010982">
    <property type="entry name" value="Lambda_DNA-bd_dom_sf"/>
</dbReference>
<dbReference type="Pfam" id="PF13377">
    <property type="entry name" value="Peripla_BP_3"/>
    <property type="match status" value="1"/>
</dbReference>
<evidence type="ECO:0000256" key="2">
    <source>
        <dbReference type="ARBA" id="ARBA00023125"/>
    </source>
</evidence>
<accession>A0A1G7AR37</accession>
<dbReference type="SMART" id="SM00354">
    <property type="entry name" value="HTH_LACI"/>
    <property type="match status" value="1"/>
</dbReference>
<dbReference type="InterPro" id="IPR046335">
    <property type="entry name" value="LacI/GalR-like_sensor"/>
</dbReference>
<dbReference type="RefSeq" id="WP_091039373.1">
    <property type="nucleotide sequence ID" value="NZ_FNAD01000014.1"/>
</dbReference>
<protein>
    <submittedName>
        <fullName evidence="5">DNA-binding transcriptional regulator, LacI/PurR family</fullName>
    </submittedName>
</protein>